<evidence type="ECO:0000256" key="1">
    <source>
        <dbReference type="SAM" id="MobiDB-lite"/>
    </source>
</evidence>
<accession>A0ABX8TII9</accession>
<evidence type="ECO:0000313" key="3">
    <source>
        <dbReference type="Proteomes" id="UP000824334"/>
    </source>
</evidence>
<sequence length="87" mass="9465">MIGSVLLAAIMSTPLASPLPKMQDTRTDEPGGRMEQADSSVRFRYQPGVFRDDGEGDSLALVRKTGRPAAYVFTPAVGCWRLTQHPS</sequence>
<proteinExistence type="predicted"/>
<keyword evidence="3" id="KW-1185">Reference proteome</keyword>
<gene>
    <name evidence="2" type="ORF">KWG56_03440</name>
</gene>
<dbReference type="EMBL" id="CP080034">
    <property type="protein sequence ID" value="QYC11077.1"/>
    <property type="molecule type" value="Genomic_DNA"/>
</dbReference>
<reference evidence="2 3" key="1">
    <citation type="submission" date="2021-07" db="EMBL/GenBank/DDBJ databases">
        <title>Isolation and characterization of bacteria from a gold mining with a capacity of golden bioaccumulation.</title>
        <authorList>
            <person name="Yang X.J."/>
        </authorList>
    </citation>
    <scope>NUCLEOTIDE SEQUENCE [LARGE SCALE GENOMIC DNA]</scope>
    <source>
        <strain evidence="2 3">Au29</strain>
    </source>
</reference>
<name>A0ABX8TII9_9CAUL</name>
<dbReference type="Proteomes" id="UP000824334">
    <property type="component" value="Chromosome"/>
</dbReference>
<protein>
    <submittedName>
        <fullName evidence="2">Uncharacterized protein</fullName>
    </submittedName>
</protein>
<dbReference type="RefSeq" id="WP_219353731.1">
    <property type="nucleotide sequence ID" value="NZ_CP080034.1"/>
</dbReference>
<evidence type="ECO:0000313" key="2">
    <source>
        <dbReference type="EMBL" id="QYC11077.1"/>
    </source>
</evidence>
<organism evidence="2 3">
    <name type="scientific">Brevundimonas nasdae</name>
    <dbReference type="NCBI Taxonomy" id="172043"/>
    <lineage>
        <taxon>Bacteria</taxon>
        <taxon>Pseudomonadati</taxon>
        <taxon>Pseudomonadota</taxon>
        <taxon>Alphaproteobacteria</taxon>
        <taxon>Caulobacterales</taxon>
        <taxon>Caulobacteraceae</taxon>
        <taxon>Brevundimonas</taxon>
    </lineage>
</organism>
<feature type="region of interest" description="Disordered" evidence="1">
    <location>
        <begin position="17"/>
        <end position="39"/>
    </location>
</feature>
<feature type="compositionally biased region" description="Basic and acidic residues" evidence="1">
    <location>
        <begin position="23"/>
        <end position="36"/>
    </location>
</feature>
<dbReference type="GeneID" id="94374304"/>